<dbReference type="Gene3D" id="1.20.1250.20">
    <property type="entry name" value="MFS general substrate transporter like domains"/>
    <property type="match status" value="1"/>
</dbReference>
<comment type="similarity">
    <text evidence="2 8">Belongs to the major facilitator superfamily. Sugar transporter (TC 2.A.1.1) family.</text>
</comment>
<feature type="transmembrane region" description="Helical" evidence="9">
    <location>
        <begin position="127"/>
        <end position="144"/>
    </location>
</feature>
<dbReference type="eggNOG" id="KOG0254">
    <property type="taxonomic scope" value="Eukaryota"/>
</dbReference>
<dbReference type="GO" id="GO:0005351">
    <property type="term" value="F:carbohydrate:proton symporter activity"/>
    <property type="evidence" value="ECO:0007669"/>
    <property type="project" value="TreeGrafter"/>
</dbReference>
<sequence>MATAQSDFKRAEEDQVSHAEWLVNARDATAREHDMGIRNALKRYPKAALWSLAMSSTIIMEGYDTMLMGNFFAQPAFKTHYGQRTAKGKYEIPAPWQAGLNNSSSCGQLIGLLLAGHISERFGFRKTMLGGLALASAFIFLQFFAPSLEILLVAQILFGIPLGLFQTVPIVYAAEIAPVSLRPYLTNYINFCWAIGHLIGSGILRGSLQIDGRWAYRVPFALQWFWPLVLIPTLFFAPENPWWLVRQGRLAEAKDVLADISYGETDEDNDKSIALMVVTTEHERYINANTTYIACFKGTDLKRTLTAMGVYCVQTLSGNPLRSSSTYFMVQAGFSSTRAFDMTIVNYALALIGGFVSWGLLPLFGRRPTYFWTLVMMLALLIIIGSLGVAQIHSTNTAYSWTVAVALMISSFLYNAGMGPLTNTICSEVPSGLLRSKTVVLARWTYTALNVIANTFTPYQLNPTAWNWGAKTGFFWAGGCLISVVFAFLYVPETKDRTAAEVDIMFERRVSPRRFKETAVDLVEAIDGKEIDVKLIEKFWFVRRIVCSRTRAPGLAEPRPKLSPVPD</sequence>
<feature type="transmembrane region" description="Helical" evidence="9">
    <location>
        <begin position="224"/>
        <end position="245"/>
    </location>
</feature>
<evidence type="ECO:0000256" key="3">
    <source>
        <dbReference type="ARBA" id="ARBA00022448"/>
    </source>
</evidence>
<organism evidence="11 12">
    <name type="scientific">Zymoseptoria tritici (strain CBS 115943 / IPO323)</name>
    <name type="common">Speckled leaf blotch fungus</name>
    <name type="synonym">Septoria tritici</name>
    <dbReference type="NCBI Taxonomy" id="336722"/>
    <lineage>
        <taxon>Eukaryota</taxon>
        <taxon>Fungi</taxon>
        <taxon>Dikarya</taxon>
        <taxon>Ascomycota</taxon>
        <taxon>Pezizomycotina</taxon>
        <taxon>Dothideomycetes</taxon>
        <taxon>Dothideomycetidae</taxon>
        <taxon>Mycosphaerellales</taxon>
        <taxon>Mycosphaerellaceae</taxon>
        <taxon>Zymoseptoria</taxon>
    </lineage>
</organism>
<keyword evidence="12" id="KW-1185">Reference proteome</keyword>
<evidence type="ECO:0000256" key="6">
    <source>
        <dbReference type="ARBA" id="ARBA00023136"/>
    </source>
</evidence>
<evidence type="ECO:0000256" key="5">
    <source>
        <dbReference type="ARBA" id="ARBA00022989"/>
    </source>
</evidence>
<evidence type="ECO:0000256" key="2">
    <source>
        <dbReference type="ARBA" id="ARBA00010992"/>
    </source>
</evidence>
<dbReference type="GO" id="GO:0000023">
    <property type="term" value="P:maltose metabolic process"/>
    <property type="evidence" value="ECO:0007669"/>
    <property type="project" value="UniProtKB-KW"/>
</dbReference>
<keyword evidence="3 8" id="KW-0813">Transport</keyword>
<dbReference type="EMBL" id="CM001200">
    <property type="protein sequence ID" value="EGP87298.1"/>
    <property type="molecule type" value="Genomic_DNA"/>
</dbReference>
<dbReference type="GeneID" id="13394099"/>
<dbReference type="FunFam" id="1.20.1250.20:FF:000078">
    <property type="entry name" value="MFS maltose transporter, putative"/>
    <property type="match status" value="1"/>
</dbReference>
<dbReference type="PANTHER" id="PTHR48022">
    <property type="entry name" value="PLASTIDIC GLUCOSE TRANSPORTER 4"/>
    <property type="match status" value="1"/>
</dbReference>
<feature type="transmembrane region" description="Helical" evidence="9">
    <location>
        <begin position="397"/>
        <end position="414"/>
    </location>
</feature>
<dbReference type="KEGG" id="ztr:MYCGRDRAFT_93450"/>
<dbReference type="GO" id="GO:0016020">
    <property type="term" value="C:membrane"/>
    <property type="evidence" value="ECO:0007669"/>
    <property type="project" value="UniProtKB-SubCell"/>
</dbReference>
<evidence type="ECO:0000256" key="4">
    <source>
        <dbReference type="ARBA" id="ARBA00022692"/>
    </source>
</evidence>
<feature type="transmembrane region" description="Helical" evidence="9">
    <location>
        <begin position="185"/>
        <end position="204"/>
    </location>
</feature>
<dbReference type="PROSITE" id="PS50850">
    <property type="entry name" value="MFS"/>
    <property type="match status" value="1"/>
</dbReference>
<evidence type="ECO:0000256" key="8">
    <source>
        <dbReference type="RuleBase" id="RU003346"/>
    </source>
</evidence>
<dbReference type="InterPro" id="IPR050360">
    <property type="entry name" value="MFS_Sugar_Transporters"/>
</dbReference>
<dbReference type="InterPro" id="IPR003663">
    <property type="entry name" value="Sugar/inositol_transpt"/>
</dbReference>
<dbReference type="AlphaFoldDB" id="F9XC25"/>
<dbReference type="Pfam" id="PF00083">
    <property type="entry name" value="Sugar_tr"/>
    <property type="match status" value="1"/>
</dbReference>
<dbReference type="InterPro" id="IPR005828">
    <property type="entry name" value="MFS_sugar_transport-like"/>
</dbReference>
<proteinExistence type="inferred from homology"/>
<evidence type="ECO:0000313" key="12">
    <source>
        <dbReference type="Proteomes" id="UP000008062"/>
    </source>
</evidence>
<feature type="transmembrane region" description="Helical" evidence="9">
    <location>
        <begin position="473"/>
        <end position="491"/>
    </location>
</feature>
<comment type="subcellular location">
    <subcellularLocation>
        <location evidence="1">Membrane</location>
        <topology evidence="1">Multi-pass membrane protein</topology>
    </subcellularLocation>
</comment>
<gene>
    <name evidence="11" type="ORF">MYCGRDRAFT_93450</name>
</gene>
<evidence type="ECO:0000256" key="9">
    <source>
        <dbReference type="SAM" id="Phobius"/>
    </source>
</evidence>
<dbReference type="OrthoDB" id="6612291at2759"/>
<dbReference type="PANTHER" id="PTHR48022:SF5">
    <property type="entry name" value="ALPHA-GLUCOSIDES PERMEASE MPH2-RELATED"/>
    <property type="match status" value="1"/>
</dbReference>
<dbReference type="InParanoid" id="F9XC25"/>
<feature type="domain" description="Major facilitator superfamily (MFS) profile" evidence="10">
    <location>
        <begin position="50"/>
        <end position="495"/>
    </location>
</feature>
<evidence type="ECO:0000256" key="7">
    <source>
        <dbReference type="ARBA" id="ARBA00026248"/>
    </source>
</evidence>
<feature type="transmembrane region" description="Helical" evidence="9">
    <location>
        <begin position="370"/>
        <end position="390"/>
    </location>
</feature>
<feature type="transmembrane region" description="Helical" evidence="9">
    <location>
        <begin position="150"/>
        <end position="173"/>
    </location>
</feature>
<dbReference type="Proteomes" id="UP000008062">
    <property type="component" value="Chromosome 5"/>
</dbReference>
<evidence type="ECO:0000256" key="1">
    <source>
        <dbReference type="ARBA" id="ARBA00004141"/>
    </source>
</evidence>
<dbReference type="InterPro" id="IPR020846">
    <property type="entry name" value="MFS_dom"/>
</dbReference>
<evidence type="ECO:0000313" key="11">
    <source>
        <dbReference type="EMBL" id="EGP87298.1"/>
    </source>
</evidence>
<evidence type="ECO:0000259" key="10">
    <source>
        <dbReference type="PROSITE" id="PS50850"/>
    </source>
</evidence>
<dbReference type="InterPro" id="IPR005829">
    <property type="entry name" value="Sugar_transporter_CS"/>
</dbReference>
<dbReference type="NCBIfam" id="TIGR00879">
    <property type="entry name" value="SP"/>
    <property type="match status" value="1"/>
</dbReference>
<dbReference type="RefSeq" id="XP_003852322.1">
    <property type="nucleotide sequence ID" value="XM_003852274.1"/>
</dbReference>
<dbReference type="SUPFAM" id="SSF103473">
    <property type="entry name" value="MFS general substrate transporter"/>
    <property type="match status" value="1"/>
</dbReference>
<name>F9XC25_ZYMTI</name>
<feature type="transmembrane region" description="Helical" evidence="9">
    <location>
        <begin position="344"/>
        <end position="364"/>
    </location>
</feature>
<dbReference type="HOGENOM" id="CLU_001265_11_5_1"/>
<dbReference type="InterPro" id="IPR036259">
    <property type="entry name" value="MFS_trans_sf"/>
</dbReference>
<keyword evidence="4 9" id="KW-0812">Transmembrane</keyword>
<protein>
    <recommendedName>
        <fullName evidence="10">Major facilitator superfamily (MFS) profile domain-containing protein</fullName>
    </recommendedName>
</protein>
<keyword evidence="6 9" id="KW-0472">Membrane</keyword>
<accession>F9XC25</accession>
<reference evidence="11 12" key="1">
    <citation type="journal article" date="2011" name="PLoS Genet.">
        <title>Finished genome of the fungal wheat pathogen Mycosphaerella graminicola reveals dispensome structure, chromosome plasticity, and stealth pathogenesis.</title>
        <authorList>
            <person name="Goodwin S.B."/>
            <person name="Ben M'barek S."/>
            <person name="Dhillon B."/>
            <person name="Wittenberg A.H.J."/>
            <person name="Crane C.F."/>
            <person name="Hane J.K."/>
            <person name="Foster A.J."/>
            <person name="Van der Lee T.A.J."/>
            <person name="Grimwood J."/>
            <person name="Aerts A."/>
            <person name="Antoniw J."/>
            <person name="Bailey A."/>
            <person name="Bluhm B."/>
            <person name="Bowler J."/>
            <person name="Bristow J."/>
            <person name="van der Burgt A."/>
            <person name="Canto-Canche B."/>
            <person name="Churchill A.C.L."/>
            <person name="Conde-Ferraez L."/>
            <person name="Cools H.J."/>
            <person name="Coutinho P.M."/>
            <person name="Csukai M."/>
            <person name="Dehal P."/>
            <person name="De Wit P."/>
            <person name="Donzelli B."/>
            <person name="van de Geest H.C."/>
            <person name="van Ham R.C.H.J."/>
            <person name="Hammond-Kosack K.E."/>
            <person name="Henrissat B."/>
            <person name="Kilian A."/>
            <person name="Kobayashi A.K."/>
            <person name="Koopmann E."/>
            <person name="Kourmpetis Y."/>
            <person name="Kuzniar A."/>
            <person name="Lindquist E."/>
            <person name="Lombard V."/>
            <person name="Maliepaard C."/>
            <person name="Martins N."/>
            <person name="Mehrabi R."/>
            <person name="Nap J.P.H."/>
            <person name="Ponomarenko A."/>
            <person name="Rudd J.J."/>
            <person name="Salamov A."/>
            <person name="Schmutz J."/>
            <person name="Schouten H.J."/>
            <person name="Shapiro H."/>
            <person name="Stergiopoulos I."/>
            <person name="Torriani S.F.F."/>
            <person name="Tu H."/>
            <person name="de Vries R.P."/>
            <person name="Waalwijk C."/>
            <person name="Ware S.B."/>
            <person name="Wiebenga A."/>
            <person name="Zwiers L.-H."/>
            <person name="Oliver R.P."/>
            <person name="Grigoriev I.V."/>
            <person name="Kema G.H.J."/>
        </authorList>
    </citation>
    <scope>NUCLEOTIDE SEQUENCE [LARGE SCALE GENOMIC DNA]</scope>
    <source>
        <strain evidence="12">CBS 115943 / IPO323</strain>
    </source>
</reference>
<dbReference type="PROSITE" id="PS00217">
    <property type="entry name" value="SUGAR_TRANSPORT_2"/>
    <property type="match status" value="1"/>
</dbReference>
<keyword evidence="7" id="KW-0462">Maltose metabolism</keyword>
<keyword evidence="5 9" id="KW-1133">Transmembrane helix</keyword>
<dbReference type="OMA" id="NCSIGPL"/>